<dbReference type="Gene3D" id="3.10.20.90">
    <property type="entry name" value="Phosphatidylinositol 3-kinase Catalytic Subunit, Chain A, domain 1"/>
    <property type="match status" value="2"/>
</dbReference>
<evidence type="ECO:0000259" key="4">
    <source>
        <dbReference type="PROSITE" id="PS50053"/>
    </source>
</evidence>
<reference evidence="5" key="2">
    <citation type="submission" date="2019-01" db="UniProtKB">
        <authorList>
            <consortium name="EnsemblPlants"/>
        </authorList>
    </citation>
    <scope>IDENTIFICATION</scope>
    <source>
        <strain evidence="5">cv. Heinz 1706</strain>
    </source>
</reference>
<protein>
    <recommendedName>
        <fullName evidence="4">Ubiquitin-like domain-containing protein</fullName>
    </recommendedName>
</protein>
<feature type="domain" description="Ubiquitin-like" evidence="4">
    <location>
        <begin position="55"/>
        <end position="128"/>
    </location>
</feature>
<dbReference type="GO" id="GO:0005737">
    <property type="term" value="C:cytoplasm"/>
    <property type="evidence" value="ECO:0000318"/>
    <property type="project" value="GO_Central"/>
</dbReference>
<dbReference type="Gramene" id="Solyc03g078630.3.1">
    <property type="protein sequence ID" value="Solyc03g078630.3.1"/>
    <property type="gene ID" value="Solyc03g078630.3"/>
</dbReference>
<dbReference type="FunFam" id="3.10.20.90:FF:000205">
    <property type="entry name" value="2'-5'-oligoadenylate synthase-like protein 2"/>
    <property type="match status" value="1"/>
</dbReference>
<evidence type="ECO:0000256" key="2">
    <source>
        <dbReference type="ARBA" id="ARBA00022843"/>
    </source>
</evidence>
<dbReference type="GO" id="GO:0031386">
    <property type="term" value="F:protein tag activity"/>
    <property type="evidence" value="ECO:0000318"/>
    <property type="project" value="GO_Central"/>
</dbReference>
<keyword evidence="6" id="KW-1185">Reference proteome</keyword>
<keyword evidence="2" id="KW-0832">Ubl conjugation</keyword>
<dbReference type="SMR" id="A0A3Q7G969"/>
<evidence type="ECO:0000313" key="6">
    <source>
        <dbReference type="Proteomes" id="UP000004994"/>
    </source>
</evidence>
<dbReference type="GO" id="GO:0016567">
    <property type="term" value="P:protein ubiquitination"/>
    <property type="evidence" value="ECO:0000318"/>
    <property type="project" value="GO_Central"/>
</dbReference>
<dbReference type="OrthoDB" id="1043111at2759"/>
<dbReference type="AlphaFoldDB" id="A0A3Q7G969"/>
<dbReference type="SMART" id="SM00213">
    <property type="entry name" value="UBQ"/>
    <property type="match status" value="2"/>
</dbReference>
<accession>A0A3Q7G969</accession>
<dbReference type="SUPFAM" id="SSF54236">
    <property type="entry name" value="Ubiquitin-like"/>
    <property type="match status" value="2"/>
</dbReference>
<name>A0A3Q7G969_SOLLC</name>
<dbReference type="InParanoid" id="A0A3Q7G969"/>
<dbReference type="GO" id="GO:0019941">
    <property type="term" value="P:modification-dependent protein catabolic process"/>
    <property type="evidence" value="ECO:0000318"/>
    <property type="project" value="GO_Central"/>
</dbReference>
<feature type="region of interest" description="Disordered" evidence="3">
    <location>
        <begin position="1"/>
        <end position="20"/>
    </location>
</feature>
<dbReference type="GO" id="GO:0005634">
    <property type="term" value="C:nucleus"/>
    <property type="evidence" value="ECO:0000318"/>
    <property type="project" value="GO_Central"/>
</dbReference>
<dbReference type="PRINTS" id="PR00348">
    <property type="entry name" value="UBIQUITIN"/>
</dbReference>
<dbReference type="InterPro" id="IPR019956">
    <property type="entry name" value="Ubiquitin_dom"/>
</dbReference>
<dbReference type="Proteomes" id="UP000004994">
    <property type="component" value="Chromosome 3"/>
</dbReference>
<evidence type="ECO:0000313" key="5">
    <source>
        <dbReference type="EnsemblPlants" id="Solyc03g078630.3.1"/>
    </source>
</evidence>
<dbReference type="InterPro" id="IPR029071">
    <property type="entry name" value="Ubiquitin-like_domsf"/>
</dbReference>
<dbReference type="STRING" id="4081.A0A3Q7G969"/>
<evidence type="ECO:0000256" key="3">
    <source>
        <dbReference type="SAM" id="MobiDB-lite"/>
    </source>
</evidence>
<dbReference type="GO" id="GO:0003729">
    <property type="term" value="F:mRNA binding"/>
    <property type="evidence" value="ECO:0007669"/>
    <property type="project" value="UniProtKB-ARBA"/>
</dbReference>
<dbReference type="CDD" id="cd17039">
    <property type="entry name" value="Ubl_ubiquitin_like"/>
    <property type="match status" value="1"/>
</dbReference>
<dbReference type="PROSITE" id="PS50053">
    <property type="entry name" value="UBIQUITIN_2"/>
    <property type="match status" value="2"/>
</dbReference>
<reference evidence="5" key="1">
    <citation type="journal article" date="2012" name="Nature">
        <title>The tomato genome sequence provides insights into fleshy fruit evolution.</title>
        <authorList>
            <consortium name="Tomato Genome Consortium"/>
        </authorList>
    </citation>
    <scope>NUCLEOTIDE SEQUENCE [LARGE SCALE GENOMIC DNA]</scope>
    <source>
        <strain evidence="5">cv. Heinz 1706</strain>
    </source>
</reference>
<feature type="compositionally biased region" description="Polar residues" evidence="3">
    <location>
        <begin position="1"/>
        <end position="10"/>
    </location>
</feature>
<proteinExistence type="predicted"/>
<gene>
    <name evidence="5" type="primary">LOC101261102</name>
</gene>
<dbReference type="InterPro" id="IPR050158">
    <property type="entry name" value="Ubiquitin_ubiquitin-like"/>
</dbReference>
<dbReference type="InterPro" id="IPR000626">
    <property type="entry name" value="Ubiquitin-like_dom"/>
</dbReference>
<feature type="domain" description="Ubiquitin-like" evidence="4">
    <location>
        <begin position="134"/>
        <end position="209"/>
    </location>
</feature>
<dbReference type="Pfam" id="PF00240">
    <property type="entry name" value="ubiquitin"/>
    <property type="match status" value="2"/>
</dbReference>
<dbReference type="GO" id="GO:0031625">
    <property type="term" value="F:ubiquitin protein ligase binding"/>
    <property type="evidence" value="ECO:0000318"/>
    <property type="project" value="GO_Central"/>
</dbReference>
<sequence>MMKGTSSDHQPTMEMDVQKNPWSGDRTMPIIIQDDTYRDVINWKSLPKSFLPSSLDLTEEDTSICSKSKVFLLMVEPDDSIAAVKAYIQEEKGISFKKQKLLNEDGGVMRDAQTLESAGINKGSTLILRYAPITQIYVLTLTNRRFKLMVESDDTIADVKAAIQEKEGIRFHKQRLIYNGRQLEDDTSLVDYGIQYNSQLTLVLRLCGC</sequence>
<organism evidence="5">
    <name type="scientific">Solanum lycopersicum</name>
    <name type="common">Tomato</name>
    <name type="synonym">Lycopersicon esculentum</name>
    <dbReference type="NCBI Taxonomy" id="4081"/>
    <lineage>
        <taxon>Eukaryota</taxon>
        <taxon>Viridiplantae</taxon>
        <taxon>Streptophyta</taxon>
        <taxon>Embryophyta</taxon>
        <taxon>Tracheophyta</taxon>
        <taxon>Spermatophyta</taxon>
        <taxon>Magnoliopsida</taxon>
        <taxon>eudicotyledons</taxon>
        <taxon>Gunneridae</taxon>
        <taxon>Pentapetalae</taxon>
        <taxon>asterids</taxon>
        <taxon>lamiids</taxon>
        <taxon>Solanales</taxon>
        <taxon>Solanaceae</taxon>
        <taxon>Solanoideae</taxon>
        <taxon>Solaneae</taxon>
        <taxon>Solanum</taxon>
        <taxon>Solanum subgen. Lycopersicon</taxon>
    </lineage>
</organism>
<dbReference type="PaxDb" id="4081-Solyc03g078630.2.1"/>
<dbReference type="OMA" id="REKMQIY"/>
<dbReference type="EnsemblPlants" id="Solyc03g078630.3.1">
    <property type="protein sequence ID" value="Solyc03g078630.3.1"/>
    <property type="gene ID" value="Solyc03g078630.3"/>
</dbReference>
<evidence type="ECO:0000256" key="1">
    <source>
        <dbReference type="ARBA" id="ARBA00022499"/>
    </source>
</evidence>
<keyword evidence="1" id="KW-1017">Isopeptide bond</keyword>
<dbReference type="PANTHER" id="PTHR10666">
    <property type="entry name" value="UBIQUITIN"/>
    <property type="match status" value="1"/>
</dbReference>